<feature type="non-terminal residue" evidence="4">
    <location>
        <position position="1"/>
    </location>
</feature>
<dbReference type="InterPro" id="IPR018389">
    <property type="entry name" value="DctP_fam"/>
</dbReference>
<organism evidence="4">
    <name type="scientific">marine sediment metagenome</name>
    <dbReference type="NCBI Taxonomy" id="412755"/>
    <lineage>
        <taxon>unclassified sequences</taxon>
        <taxon>metagenomes</taxon>
        <taxon>ecological metagenomes</taxon>
    </lineage>
</organism>
<name>X1IHD4_9ZZZZ</name>
<evidence type="ECO:0000256" key="3">
    <source>
        <dbReference type="ARBA" id="ARBA00022729"/>
    </source>
</evidence>
<protein>
    <submittedName>
        <fullName evidence="4">Uncharacterized protein</fullName>
    </submittedName>
</protein>
<evidence type="ECO:0000313" key="4">
    <source>
        <dbReference type="EMBL" id="GAH68665.1"/>
    </source>
</evidence>
<keyword evidence="2" id="KW-0813">Transport</keyword>
<dbReference type="Gene3D" id="3.40.190.170">
    <property type="entry name" value="Bacterial extracellular solute-binding protein, family 7"/>
    <property type="match status" value="1"/>
</dbReference>
<dbReference type="AlphaFoldDB" id="X1IHD4"/>
<dbReference type="PANTHER" id="PTHR33376">
    <property type="match status" value="1"/>
</dbReference>
<dbReference type="Pfam" id="PF03480">
    <property type="entry name" value="DctP"/>
    <property type="match status" value="1"/>
</dbReference>
<keyword evidence="3" id="KW-0732">Signal</keyword>
<reference evidence="4" key="1">
    <citation type="journal article" date="2014" name="Front. Microbiol.">
        <title>High frequency of phylogenetically diverse reductive dehalogenase-homologous genes in deep subseafloor sedimentary metagenomes.</title>
        <authorList>
            <person name="Kawai M."/>
            <person name="Futagami T."/>
            <person name="Toyoda A."/>
            <person name="Takaki Y."/>
            <person name="Nishi S."/>
            <person name="Hori S."/>
            <person name="Arai W."/>
            <person name="Tsubouchi T."/>
            <person name="Morono Y."/>
            <person name="Uchiyama I."/>
            <person name="Ito T."/>
            <person name="Fujiyama A."/>
            <person name="Inagaki F."/>
            <person name="Takami H."/>
        </authorList>
    </citation>
    <scope>NUCLEOTIDE SEQUENCE</scope>
    <source>
        <strain evidence="4">Expedition CK06-06</strain>
    </source>
</reference>
<proteinExistence type="inferred from homology"/>
<dbReference type="GO" id="GO:0055085">
    <property type="term" value="P:transmembrane transport"/>
    <property type="evidence" value="ECO:0007669"/>
    <property type="project" value="InterPro"/>
</dbReference>
<accession>X1IHD4</accession>
<gene>
    <name evidence="4" type="ORF">S03H2_41267</name>
</gene>
<dbReference type="PANTHER" id="PTHR33376:SF7">
    <property type="entry name" value="C4-DICARBOXYLATE-BINDING PROTEIN DCTB"/>
    <property type="match status" value="1"/>
</dbReference>
<evidence type="ECO:0000256" key="1">
    <source>
        <dbReference type="ARBA" id="ARBA00009023"/>
    </source>
</evidence>
<comment type="caution">
    <text evidence="4">The sequence shown here is derived from an EMBL/GenBank/DDBJ whole genome shotgun (WGS) entry which is preliminary data.</text>
</comment>
<comment type="similarity">
    <text evidence="1">Belongs to the bacterial solute-binding protein 7 family.</text>
</comment>
<dbReference type="EMBL" id="BARU01025626">
    <property type="protein sequence ID" value="GAH68665.1"/>
    <property type="molecule type" value="Genomic_DNA"/>
</dbReference>
<dbReference type="InterPro" id="IPR038404">
    <property type="entry name" value="TRAP_DctP_sf"/>
</dbReference>
<sequence>KEELEGWREMKNTGVKMRTMPIKACEWTWETLGFICSSLSYSDIYTGIERGIVDAQCGGPPEQGWHFREVQGCWIQYNDYLEPIWFFMNLDVWNSLAEQDQKVLVEAAEMQALARWDDFLADGERYRQRMADEGITIIMPTEEELGKFATVVRTDVWPKLEELMGKTLVDYCRSQVGMKVE</sequence>
<evidence type="ECO:0000256" key="2">
    <source>
        <dbReference type="ARBA" id="ARBA00022448"/>
    </source>
</evidence>